<evidence type="ECO:0000313" key="4">
    <source>
        <dbReference type="Proteomes" id="UP000503540"/>
    </source>
</evidence>
<evidence type="ECO:0000256" key="1">
    <source>
        <dbReference type="SAM" id="MobiDB-lite"/>
    </source>
</evidence>
<dbReference type="InterPro" id="IPR007278">
    <property type="entry name" value="DUF397"/>
</dbReference>
<feature type="domain" description="DUF397" evidence="2">
    <location>
        <begin position="13"/>
        <end position="69"/>
    </location>
</feature>
<organism evidence="3 4">
    <name type="scientific">Nocardia arthritidis</name>
    <dbReference type="NCBI Taxonomy" id="228602"/>
    <lineage>
        <taxon>Bacteria</taxon>
        <taxon>Bacillati</taxon>
        <taxon>Actinomycetota</taxon>
        <taxon>Actinomycetes</taxon>
        <taxon>Mycobacteriales</taxon>
        <taxon>Nocardiaceae</taxon>
        <taxon>Nocardia</taxon>
    </lineage>
</organism>
<evidence type="ECO:0000259" key="2">
    <source>
        <dbReference type="Pfam" id="PF04149"/>
    </source>
</evidence>
<keyword evidence="4" id="KW-1185">Reference proteome</keyword>
<accession>A0A6G9Y6J3</accession>
<dbReference type="KEGG" id="nah:F5544_04540"/>
<dbReference type="EMBL" id="CP046172">
    <property type="protein sequence ID" value="QIS08822.1"/>
    <property type="molecule type" value="Genomic_DNA"/>
</dbReference>
<reference evidence="3 4" key="1">
    <citation type="journal article" date="2019" name="ACS Chem. Biol.">
        <title>Identification and Mobilization of a Cryptic Antibiotic Biosynthesis Gene Locus from a Human-Pathogenic Nocardia Isolate.</title>
        <authorList>
            <person name="Herisse M."/>
            <person name="Ishida K."/>
            <person name="Porter J.L."/>
            <person name="Howden B."/>
            <person name="Hertweck C."/>
            <person name="Stinear T.P."/>
            <person name="Pidot S.J."/>
        </authorList>
    </citation>
    <scope>NUCLEOTIDE SEQUENCE [LARGE SCALE GENOMIC DNA]</scope>
    <source>
        <strain evidence="3 4">AUSMDU00012717</strain>
    </source>
</reference>
<protein>
    <submittedName>
        <fullName evidence="3">DUF397 domain-containing protein</fullName>
    </submittedName>
</protein>
<feature type="region of interest" description="Disordered" evidence="1">
    <location>
        <begin position="1"/>
        <end position="23"/>
    </location>
</feature>
<sequence length="127" mass="13853">MRTTETVDEPRSGWFKSSRSNDGPNCVEVKFEGDSVLIRDSKYLRDPANEPSAQPVITVPVRAWDRFLGIATGLAVVSDEVPTIDRHESGQVSIVANGGLSHPGESGDFISWEGWSRVEEEVPGRAA</sequence>
<dbReference type="Proteomes" id="UP000503540">
    <property type="component" value="Chromosome"/>
</dbReference>
<name>A0A6G9Y6J3_9NOCA</name>
<proteinExistence type="predicted"/>
<dbReference type="Pfam" id="PF04149">
    <property type="entry name" value="DUF397"/>
    <property type="match status" value="1"/>
</dbReference>
<dbReference type="RefSeq" id="WP_167472011.1">
    <property type="nucleotide sequence ID" value="NZ_CP046172.1"/>
</dbReference>
<evidence type="ECO:0000313" key="3">
    <source>
        <dbReference type="EMBL" id="QIS08822.1"/>
    </source>
</evidence>
<dbReference type="AlphaFoldDB" id="A0A6G9Y6J3"/>
<gene>
    <name evidence="3" type="ORF">F5544_04540</name>
</gene>